<organism evidence="5 6">
    <name type="scientific">Lacimicrobium alkaliphilum</name>
    <dbReference type="NCBI Taxonomy" id="1526571"/>
    <lineage>
        <taxon>Bacteria</taxon>
        <taxon>Pseudomonadati</taxon>
        <taxon>Pseudomonadota</taxon>
        <taxon>Gammaproteobacteria</taxon>
        <taxon>Alteromonadales</taxon>
        <taxon>Alteromonadaceae</taxon>
        <taxon>Lacimicrobium</taxon>
    </lineage>
</organism>
<dbReference type="RefSeq" id="WP_218962425.1">
    <property type="nucleotide sequence ID" value="NZ_BMGJ01000013.1"/>
</dbReference>
<evidence type="ECO:0000259" key="4">
    <source>
        <dbReference type="Pfam" id="PF13193"/>
    </source>
</evidence>
<dbReference type="Proteomes" id="UP000614272">
    <property type="component" value="Unassembled WGS sequence"/>
</dbReference>
<dbReference type="Pfam" id="PF00501">
    <property type="entry name" value="AMP-binding"/>
    <property type="match status" value="1"/>
</dbReference>
<dbReference type="SUPFAM" id="SSF56801">
    <property type="entry name" value="Acetyl-CoA synthetase-like"/>
    <property type="match status" value="1"/>
</dbReference>
<gene>
    <name evidence="5" type="ORF">GCM10011357_29320</name>
</gene>
<dbReference type="Gene3D" id="3.30.300.30">
    <property type="match status" value="1"/>
</dbReference>
<evidence type="ECO:0000313" key="6">
    <source>
        <dbReference type="Proteomes" id="UP000614272"/>
    </source>
</evidence>
<sequence>MTLSEALAQQLSESQAGALLTMAPEHPEQASNADLTETPYTQLLESANQLRALHTGLLGKALAIRYTSLCDFVTALLAFDGWCSALYLLPNDSCPSLPPDCMYLSDTETGNNQQMIKPTKPVHTRWYLATSGTTDKPRWIGHNLAGLTHSIKHSDRLSGLVWGLVYQPFRFAGLQVLLQALLTQTRLVDASSGDISARLQRLQKGRVTAISATPTLWRQLLVSGQLSSLQLTQLTLGGEIADQGILDALADVFPQARIRHIYASTEAGVGFAVSDGKAGFPKAWLDQGYDNIRFKVDQHQHLWIKPATLAQSGISGRVDQQGYLDSEDLVEIKADRVLFLGRATGAINVGGNKVHPQQVEQVLLTLPDVMQARVYGQSSSVIGQLVAAQIVAAQGVDTSALKKQLLKHCMQRLQRHQIPARVQFVDKIDSNAAGKISRSSTNE</sequence>
<evidence type="ECO:0008006" key="7">
    <source>
        <dbReference type="Google" id="ProtNLM"/>
    </source>
</evidence>
<keyword evidence="2" id="KW-0436">Ligase</keyword>
<comment type="caution">
    <text evidence="5">The sequence shown here is derived from an EMBL/GenBank/DDBJ whole genome shotgun (WGS) entry which is preliminary data.</text>
</comment>
<dbReference type="Pfam" id="PF13193">
    <property type="entry name" value="AMP-binding_C"/>
    <property type="match status" value="1"/>
</dbReference>
<dbReference type="InterPro" id="IPR025110">
    <property type="entry name" value="AMP-bd_C"/>
</dbReference>
<name>A0ABQ1RJZ1_9ALTE</name>
<dbReference type="EMBL" id="BMGJ01000013">
    <property type="protein sequence ID" value="GGD72445.1"/>
    <property type="molecule type" value="Genomic_DNA"/>
</dbReference>
<feature type="domain" description="AMP-dependent synthetase/ligase" evidence="3">
    <location>
        <begin position="5"/>
        <end position="273"/>
    </location>
</feature>
<dbReference type="PANTHER" id="PTHR43201">
    <property type="entry name" value="ACYL-COA SYNTHETASE"/>
    <property type="match status" value="1"/>
</dbReference>
<evidence type="ECO:0000259" key="3">
    <source>
        <dbReference type="Pfam" id="PF00501"/>
    </source>
</evidence>
<proteinExistence type="inferred from homology"/>
<evidence type="ECO:0000256" key="1">
    <source>
        <dbReference type="ARBA" id="ARBA00006432"/>
    </source>
</evidence>
<dbReference type="Gene3D" id="3.40.50.12780">
    <property type="entry name" value="N-terminal domain of ligase-like"/>
    <property type="match status" value="1"/>
</dbReference>
<dbReference type="InterPro" id="IPR042099">
    <property type="entry name" value="ANL_N_sf"/>
</dbReference>
<dbReference type="InterPro" id="IPR000873">
    <property type="entry name" value="AMP-dep_synth/lig_dom"/>
</dbReference>
<feature type="domain" description="AMP-binding enzyme C-terminal" evidence="4">
    <location>
        <begin position="358"/>
        <end position="435"/>
    </location>
</feature>
<evidence type="ECO:0000256" key="2">
    <source>
        <dbReference type="ARBA" id="ARBA00022598"/>
    </source>
</evidence>
<accession>A0ABQ1RJZ1</accession>
<protein>
    <recommendedName>
        <fullName evidence="7">AMP-dependent synthetase/ligase domain-containing protein</fullName>
    </recommendedName>
</protein>
<dbReference type="InterPro" id="IPR045851">
    <property type="entry name" value="AMP-bd_C_sf"/>
</dbReference>
<comment type="similarity">
    <text evidence="1">Belongs to the ATP-dependent AMP-binding enzyme family.</text>
</comment>
<reference evidence="6" key="1">
    <citation type="journal article" date="2019" name="Int. J. Syst. Evol. Microbiol.">
        <title>The Global Catalogue of Microorganisms (GCM) 10K type strain sequencing project: providing services to taxonomists for standard genome sequencing and annotation.</title>
        <authorList>
            <consortium name="The Broad Institute Genomics Platform"/>
            <consortium name="The Broad Institute Genome Sequencing Center for Infectious Disease"/>
            <person name="Wu L."/>
            <person name="Ma J."/>
        </authorList>
    </citation>
    <scope>NUCLEOTIDE SEQUENCE [LARGE SCALE GENOMIC DNA]</scope>
    <source>
        <strain evidence="6">CGMCC 1.12923</strain>
    </source>
</reference>
<keyword evidence="6" id="KW-1185">Reference proteome</keyword>
<evidence type="ECO:0000313" key="5">
    <source>
        <dbReference type="EMBL" id="GGD72445.1"/>
    </source>
</evidence>
<dbReference type="PANTHER" id="PTHR43201:SF5">
    <property type="entry name" value="MEDIUM-CHAIN ACYL-COA LIGASE ACSF2, MITOCHONDRIAL"/>
    <property type="match status" value="1"/>
</dbReference>